<dbReference type="Pfam" id="PF01933">
    <property type="entry name" value="CofD"/>
    <property type="match status" value="1"/>
</dbReference>
<keyword evidence="2" id="KW-1185">Reference proteome</keyword>
<dbReference type="GO" id="GO:0043743">
    <property type="term" value="F:LPPG:FO 2-phospho-L-lactate transferase activity"/>
    <property type="evidence" value="ECO:0007669"/>
    <property type="project" value="InterPro"/>
</dbReference>
<dbReference type="PANTHER" id="PTHR31240:SF0">
    <property type="entry name" value="MATERNAL EFFECT EMBRYO ARREST 18"/>
    <property type="match status" value="1"/>
</dbReference>
<evidence type="ECO:0000313" key="1">
    <source>
        <dbReference type="EMBL" id="KAG0464115.1"/>
    </source>
</evidence>
<reference evidence="1 2" key="1">
    <citation type="journal article" date="2020" name="Nat. Food">
        <title>A phased Vanilla planifolia genome enables genetic improvement of flavour and production.</title>
        <authorList>
            <person name="Hasing T."/>
            <person name="Tang H."/>
            <person name="Brym M."/>
            <person name="Khazi F."/>
            <person name="Huang T."/>
            <person name="Chambers A.H."/>
        </authorList>
    </citation>
    <scope>NUCLEOTIDE SEQUENCE [LARGE SCALE GENOMIC DNA]</scope>
    <source>
        <tissue evidence="1">Leaf</tissue>
    </source>
</reference>
<dbReference type="EMBL" id="JADCNL010000010">
    <property type="protein sequence ID" value="KAG0464115.1"/>
    <property type="molecule type" value="Genomic_DNA"/>
</dbReference>
<gene>
    <name evidence="1" type="ORF">HPP92_020184</name>
</gene>
<organism evidence="1 2">
    <name type="scientific">Vanilla planifolia</name>
    <name type="common">Vanilla</name>
    <dbReference type="NCBI Taxonomy" id="51239"/>
    <lineage>
        <taxon>Eukaryota</taxon>
        <taxon>Viridiplantae</taxon>
        <taxon>Streptophyta</taxon>
        <taxon>Embryophyta</taxon>
        <taxon>Tracheophyta</taxon>
        <taxon>Spermatophyta</taxon>
        <taxon>Magnoliopsida</taxon>
        <taxon>Liliopsida</taxon>
        <taxon>Asparagales</taxon>
        <taxon>Orchidaceae</taxon>
        <taxon>Vanilloideae</taxon>
        <taxon>Vanilleae</taxon>
        <taxon>Vanilla</taxon>
    </lineage>
</organism>
<evidence type="ECO:0000313" key="2">
    <source>
        <dbReference type="Proteomes" id="UP000636800"/>
    </source>
</evidence>
<dbReference type="InterPro" id="IPR002882">
    <property type="entry name" value="CofD"/>
</dbReference>
<dbReference type="AlphaFoldDB" id="A0A835Q4L3"/>
<dbReference type="Proteomes" id="UP000636800">
    <property type="component" value="Chromosome 10"/>
</dbReference>
<accession>A0A835Q4L3</accession>
<proteinExistence type="predicted"/>
<dbReference type="SUPFAM" id="SSF142338">
    <property type="entry name" value="CofD-like"/>
    <property type="match status" value="1"/>
</dbReference>
<dbReference type="PANTHER" id="PTHR31240">
    <property type="entry name" value="MATERNAL EFFECT EMBRYO ARREST 18"/>
    <property type="match status" value="1"/>
</dbReference>
<sequence length="182" mass="19459">MSNEGLNLLHEIFPEPNSAVIVQLLNVDCVVYSMGSLFTSICPSLVLPGIGETIASRSIPKVLLLNGSHDRETTGLSASGFVSAITDALNRTYGDPQKSLQNFSSDYINALLVPKDGKVSVDVDALVSQGIVHVATVESIDDPNVGIIFEPRSLIEALMSLICNFGDTKRHASGTCFNQQSH</sequence>
<dbReference type="Gene3D" id="3.40.50.10680">
    <property type="entry name" value="CofD-like domains"/>
    <property type="match status" value="1"/>
</dbReference>
<comment type="caution">
    <text evidence="1">The sequence shown here is derived from an EMBL/GenBank/DDBJ whole genome shotgun (WGS) entry which is preliminary data.</text>
</comment>
<name>A0A835Q4L3_VANPL</name>
<protein>
    <submittedName>
        <fullName evidence="1">Uncharacterized protein</fullName>
    </submittedName>
</protein>
<dbReference type="InterPro" id="IPR038136">
    <property type="entry name" value="CofD-like_dom_sf"/>
</dbReference>